<sequence>MMRIQEQVEERKRKELERRTKERRQRERLEKMRIQMQIEKENEASRRKLCEAQERLQEQQQLKERMSHQQQTLVLHQMMEDHSTDIDRDEIGDVKEQFEELLSIYQITGNEGVKINLEDRMKTLQNELTLNYFSQHKIPIWSQWTLDQATGYVELSLTEKISVLEAVVKVTLEAEPEFEEGLDKKIAFLLSLQGQLHVSNPTLARKVLINVLDMTSQLPEASKEILSQILFNNIWTPKEIQLFMGRTHSMDSKRITQILHKVCTYRVSCLLALSALKDKDPVGYIQGWTSRQSDKDAATIVAEMQDKNCPQHILSFLEGLLSYVEEELPRYKTADMSAKRVRNWKRSVASLDLANPNTDTLKKVLIGLSIAVKTCTGFTTSRGEKVQGYFPRLTQLASLVLLLLPQFQDKKGCLLEIGTGEGKTCLLAMFATIQAARGTAVDVVTSSPLLAIRDQQEWKELYELFGVTSSPVPPPHLDKGSFEKQDELLEEAYQKQVVYGTVSTFAADILRQEFEKKTTRGCRSFECVIVDEVDYMTLDSGVQVTFLSHQASSLRHLEQVLSGIWALVSACRPIELLETGEVQWAARIQPFHSTLKQAGIGPEALSENDILALGVRLGLYPQEDLDQLEEAQAQPDNEDGKQKASENIMARMGPGEQLQLLTALQAAAESRAAVACYSLISSKAKLLRGGESPGDPDVSMLLLPNGRACEIMSEKSLIEGTVDKLRSRIKYSGECSLQSKKDCEGFIVIPSFLKEYVEQQLEVFAKNALKAIIMTPGREYMIDKAAEADRAGVSGLENHQYDAIIPVDFQASGVLEKNKRWGDGLQQFLEMKHQLAISQLSNVTNYMSNVYFFKRYLSGKGIFGVSGTLGGHAEKAFLERQYQTACYAIPAHRQKKLLELPALQVGGGNPAWTQAICEAAWRAADRGQVVLIICEDVKTADQLRAEMQSPGRKPRPITMYTISAKHNIEKQTFSQGHIIIATNLGGRGTDVNVDQEVNERGGLFVLLTYFPGSHRVERQVFGRTARKGNPGMVQMVLNQDHLAAAYQGHSVETMRQLREQFEVSRLDSMERNELFQIQTKEELFSTFCTYLKDFDKNYTQEERSDISEMKLKDVPACFKVHSRKLDYQAALNALKGSWALWLILHEEHISQHQVTTLRDGLLRDLERTAEQLLQGSSSSFYDYVEVAKSRTDMHRLDKEESDYGALSYWQSAAKCDPFYSAVALYNQAYITVNLCKSNYITEAKRLLREADSAVDAYLSETSNTMMFCNFSVSKDFAPHHEDGNLQRQMKARMSVFKAWKGYIESALKTLQQIESSKGQAITEESSVYGLSRDQDPITTKELMVLHEFGLCMVFQVKKKPEFSIDALLCFCLGVLQVAAGVLVCTLSSGTASQFGLALINEGVSDMIHGVKGMIQGGFDWAEWAISKAISIGVSLVFGGLSRLKRAVSAVGSGTKGLITAAKTSSAFTVKQCFNHAAKYAGQEMLKQGLVTTLNYAADKGLEALFKDVLRKAFKTKVLSLIRANGPLDSRLTGLICSGVPKTALEQESGGFRMDRGCEGEMRQSVEIMTRSIIPELMTDCTKIMNIADRLSEACGAIMQHVKNQGGLKLAMKCLDTAKYITLCKQIQGSFPSEDVINNNFIPQLLEAMNDFPNEKYASDGRQQLADVKRLKDELIGIMAESVSYSLVEACSRHMTSLVNKACVHKISNAAGGAVSNLLGRTNTQSFFDNQVYKNRMKKAIQGPSQSLSEAEQQDLEHYIEGISDVNRPATALDIHVLTQSDSLQGKGIRLIVVDKHGGKLTEDYYPGTDSSAEDIVLRLRRDREAPQQTQGLLSKIEKRARGEQTPYSGHFEIMRADGSVVPVYSEGQNCLYHAVVQATQRSPADLSQQAVALRAQLQQEKSRYAKVLRLQRGYEQTYQSPGKYSIIGGGRKTQHEATETFKDRLNRTPMDDLPEGDASIIKTYNLGLVGKFDDIKGVRRAQGSNNMPVDNNTGSPVNADHIPPKDTFMQAQRILNRPENHELKEKLSRDKPGLFAMIDEKGNRGLCKEVLTHHHLLALTTGNSKESKKIREKLADVLLSGDEIKLMKMSMIVANPEMSARLRGDAEIHRANRRAELLSREATRRYHGIGDSLLVKEYEKMGVLSTTGAEQLLQWKDTQLYSRNSPEYKELLGVLRNNHLP</sequence>
<dbReference type="InterPro" id="IPR014018">
    <property type="entry name" value="SecA_motor_DEAD"/>
</dbReference>
<dbReference type="OrthoDB" id="27934at2759"/>
<keyword evidence="2" id="KW-0653">Protein transport</keyword>
<organism evidence="8 9">
    <name type="scientific">Menidia menidia</name>
    <name type="common">Atlantic silverside</name>
    <dbReference type="NCBI Taxonomy" id="238744"/>
    <lineage>
        <taxon>Eukaryota</taxon>
        <taxon>Metazoa</taxon>
        <taxon>Chordata</taxon>
        <taxon>Craniata</taxon>
        <taxon>Vertebrata</taxon>
        <taxon>Euteleostomi</taxon>
        <taxon>Actinopterygii</taxon>
        <taxon>Neopterygii</taxon>
        <taxon>Teleostei</taxon>
        <taxon>Neoteleostei</taxon>
        <taxon>Acanthomorphata</taxon>
        <taxon>Ovalentaria</taxon>
        <taxon>Atherinomorphae</taxon>
        <taxon>Atheriniformes</taxon>
        <taxon>Atherinopsidae</taxon>
        <taxon>Menidiinae</taxon>
        <taxon>Menidia</taxon>
    </lineage>
</organism>
<dbReference type="Pfam" id="PF07517">
    <property type="entry name" value="SecA_DEAD"/>
    <property type="match status" value="1"/>
</dbReference>
<dbReference type="SUPFAM" id="SSF52540">
    <property type="entry name" value="P-loop containing nucleoside triphosphate hydrolases"/>
    <property type="match status" value="2"/>
</dbReference>
<evidence type="ECO:0000259" key="5">
    <source>
        <dbReference type="PROSITE" id="PS51192"/>
    </source>
</evidence>
<dbReference type="PROSITE" id="PS51196">
    <property type="entry name" value="SECA_MOTOR_DEAD"/>
    <property type="match status" value="1"/>
</dbReference>
<dbReference type="GO" id="GO:0005524">
    <property type="term" value="F:ATP binding"/>
    <property type="evidence" value="ECO:0007669"/>
    <property type="project" value="InterPro"/>
</dbReference>
<dbReference type="InterPro" id="IPR001650">
    <property type="entry name" value="Helicase_C-like"/>
</dbReference>
<dbReference type="Gene3D" id="3.40.50.300">
    <property type="entry name" value="P-loop containing nucleotide triphosphate hydrolases"/>
    <property type="match status" value="3"/>
</dbReference>
<feature type="region of interest" description="Disordered" evidence="4">
    <location>
        <begin position="1"/>
        <end position="30"/>
    </location>
</feature>
<dbReference type="Proteomes" id="UP000677803">
    <property type="component" value="Unassembled WGS sequence"/>
</dbReference>
<feature type="region of interest" description="Disordered" evidence="4">
    <location>
        <begin position="1981"/>
        <end position="2003"/>
    </location>
</feature>
<dbReference type="GO" id="GO:0017038">
    <property type="term" value="P:protein import"/>
    <property type="evidence" value="ECO:0007669"/>
    <property type="project" value="InterPro"/>
</dbReference>
<evidence type="ECO:0000256" key="4">
    <source>
        <dbReference type="SAM" id="MobiDB-lite"/>
    </source>
</evidence>
<keyword evidence="9" id="KW-1185">Reference proteome</keyword>
<evidence type="ECO:0000313" key="9">
    <source>
        <dbReference type="Proteomes" id="UP000677803"/>
    </source>
</evidence>
<dbReference type="EMBL" id="CAJRST010014446">
    <property type="protein sequence ID" value="CAG5929658.1"/>
    <property type="molecule type" value="Genomic_DNA"/>
</dbReference>
<dbReference type="GO" id="GO:0016020">
    <property type="term" value="C:membrane"/>
    <property type="evidence" value="ECO:0007669"/>
    <property type="project" value="InterPro"/>
</dbReference>
<dbReference type="GO" id="GO:0006886">
    <property type="term" value="P:intracellular protein transport"/>
    <property type="evidence" value="ECO:0007669"/>
    <property type="project" value="InterPro"/>
</dbReference>
<comment type="caution">
    <text evidence="8">The sequence shown here is derived from an EMBL/GenBank/DDBJ whole genome shotgun (WGS) entry which is preliminary data.</text>
</comment>
<evidence type="ECO:0000313" key="8">
    <source>
        <dbReference type="EMBL" id="CAG5929658.1"/>
    </source>
</evidence>
<evidence type="ECO:0000259" key="6">
    <source>
        <dbReference type="PROSITE" id="PS51194"/>
    </source>
</evidence>
<gene>
    <name evidence="8" type="ORF">MMEN_LOCUS13277</name>
</gene>
<evidence type="ECO:0000259" key="7">
    <source>
        <dbReference type="PROSITE" id="PS51196"/>
    </source>
</evidence>
<protein>
    <submittedName>
        <fullName evidence="8">(Atlantic silverside) hypothetical protein</fullName>
    </submittedName>
</protein>
<feature type="domain" description="SecA family profile" evidence="7">
    <location>
        <begin position="313"/>
        <end position="1070"/>
    </location>
</feature>
<keyword evidence="2" id="KW-0813">Transport</keyword>
<accession>A0A8S4BE35</accession>
<reference evidence="8" key="1">
    <citation type="submission" date="2021-05" db="EMBL/GenBank/DDBJ databases">
        <authorList>
            <person name="Tigano A."/>
        </authorList>
    </citation>
    <scope>NUCLEOTIDE SEQUENCE</scope>
</reference>
<dbReference type="SMART" id="SM00957">
    <property type="entry name" value="SecA_DEAD"/>
    <property type="match status" value="1"/>
</dbReference>
<dbReference type="PROSITE" id="PS51194">
    <property type="entry name" value="HELICASE_CTER"/>
    <property type="match status" value="1"/>
</dbReference>
<feature type="compositionally biased region" description="Polar residues" evidence="4">
    <location>
        <begin position="1982"/>
        <end position="1996"/>
    </location>
</feature>
<keyword evidence="3" id="KW-0811">Translocation</keyword>
<evidence type="ECO:0000256" key="3">
    <source>
        <dbReference type="ARBA" id="ARBA00023010"/>
    </source>
</evidence>
<dbReference type="PANTHER" id="PTHR30612:SF0">
    <property type="entry name" value="CHLOROPLAST PROTEIN-TRANSPORTING ATPASE"/>
    <property type="match status" value="1"/>
</dbReference>
<dbReference type="Gene3D" id="3.90.1440.10">
    <property type="entry name" value="SecA, preprotein cross-linking domain"/>
    <property type="match status" value="1"/>
</dbReference>
<dbReference type="GO" id="GO:0006605">
    <property type="term" value="P:protein targeting"/>
    <property type="evidence" value="ECO:0007669"/>
    <property type="project" value="InterPro"/>
</dbReference>
<dbReference type="InterPro" id="IPR027417">
    <property type="entry name" value="P-loop_NTPase"/>
</dbReference>
<dbReference type="InterPro" id="IPR000185">
    <property type="entry name" value="SecA"/>
</dbReference>
<keyword evidence="1" id="KW-0963">Cytoplasm</keyword>
<evidence type="ECO:0000256" key="2">
    <source>
        <dbReference type="ARBA" id="ARBA00022927"/>
    </source>
</evidence>
<dbReference type="PROSITE" id="PS51192">
    <property type="entry name" value="HELICASE_ATP_BIND_1"/>
    <property type="match status" value="1"/>
</dbReference>
<dbReference type="InterPro" id="IPR011115">
    <property type="entry name" value="SecA_DEAD"/>
</dbReference>
<dbReference type="PANTHER" id="PTHR30612">
    <property type="entry name" value="SECA INNER MEMBRANE COMPONENT OF SEC PROTEIN SECRETION SYSTEM"/>
    <property type="match status" value="1"/>
</dbReference>
<evidence type="ECO:0000256" key="1">
    <source>
        <dbReference type="ARBA" id="ARBA00022490"/>
    </source>
</evidence>
<feature type="domain" description="Helicase C-terminal" evidence="6">
    <location>
        <begin position="915"/>
        <end position="1069"/>
    </location>
</feature>
<dbReference type="InterPro" id="IPR014001">
    <property type="entry name" value="Helicase_ATP-bd"/>
</dbReference>
<feature type="domain" description="Helicase ATP-binding" evidence="5">
    <location>
        <begin position="404"/>
        <end position="548"/>
    </location>
</feature>
<proteinExistence type="predicted"/>
<name>A0A8S4BE35_9TELE</name>